<dbReference type="Proteomes" id="UP000673394">
    <property type="component" value="Unassembled WGS sequence"/>
</dbReference>
<keyword evidence="2" id="KW-1185">Reference proteome</keyword>
<evidence type="ECO:0000313" key="2">
    <source>
        <dbReference type="Proteomes" id="UP000673394"/>
    </source>
</evidence>
<accession>A0ABS5CHM0</accession>
<proteinExistence type="predicted"/>
<evidence type="ECO:0000313" key="1">
    <source>
        <dbReference type="EMBL" id="MBP3965354.1"/>
    </source>
</evidence>
<comment type="caution">
    <text evidence="1">The sequence shown here is derived from an EMBL/GenBank/DDBJ whole genome shotgun (WGS) entry which is preliminary data.</text>
</comment>
<sequence>MAAEGTERVKLSQWDAMLIESLRVLGWSDEELIRRTQQGDLPKDDTSIYEFNYEELAAFAAKEPATFEAAVRSGYQIKYNTIRGIRSWIAIAFAQEPELVLEEGREAVIATLTPAEKARLDGVLSHGWTILDGEGEAGAGAAVYRIVPQA</sequence>
<gene>
    <name evidence="1" type="ORF">I8J30_21825</name>
</gene>
<reference evidence="1 2" key="1">
    <citation type="submission" date="2021-04" db="EMBL/GenBank/DDBJ databases">
        <title>Paenibacillus sp. DLE-14 whole genome sequence.</title>
        <authorList>
            <person name="Ham Y.J."/>
        </authorList>
    </citation>
    <scope>NUCLEOTIDE SEQUENCE [LARGE SCALE GENOMIC DNA]</scope>
    <source>
        <strain evidence="1 2">DLE-14</strain>
    </source>
</reference>
<dbReference type="RefSeq" id="WP_210661890.1">
    <property type="nucleotide sequence ID" value="NZ_JAGKSP010000010.1"/>
</dbReference>
<dbReference type="EMBL" id="JAGKSP010000010">
    <property type="protein sequence ID" value="MBP3965354.1"/>
    <property type="molecule type" value="Genomic_DNA"/>
</dbReference>
<protein>
    <submittedName>
        <fullName evidence="1">Uncharacterized protein</fullName>
    </submittedName>
</protein>
<name>A0ABS5CHM0_9BACL</name>
<organism evidence="1 2">
    <name type="scientific">Paenibacillus lignilyticus</name>
    <dbReference type="NCBI Taxonomy" id="1172615"/>
    <lineage>
        <taxon>Bacteria</taxon>
        <taxon>Bacillati</taxon>
        <taxon>Bacillota</taxon>
        <taxon>Bacilli</taxon>
        <taxon>Bacillales</taxon>
        <taxon>Paenibacillaceae</taxon>
        <taxon>Paenibacillus</taxon>
    </lineage>
</organism>